<accession>A0ABN4YYU5</accession>
<dbReference type="SUPFAM" id="SSF48179">
    <property type="entry name" value="6-phosphogluconate dehydrogenase C-terminal domain-like"/>
    <property type="match status" value="1"/>
</dbReference>
<feature type="domain" description="UDP-glucose/GDP-mannose dehydrogenase C-terminal" evidence="5">
    <location>
        <begin position="324"/>
        <end position="426"/>
    </location>
</feature>
<dbReference type="Proteomes" id="UP000192486">
    <property type="component" value="Chromosome"/>
</dbReference>
<dbReference type="PANTHER" id="PTHR43491">
    <property type="entry name" value="UDP-N-ACETYL-D-MANNOSAMINE DEHYDROGENASE"/>
    <property type="match status" value="1"/>
</dbReference>
<dbReference type="PIRSF" id="PIRSF000124">
    <property type="entry name" value="UDPglc_GDPman_dh"/>
    <property type="match status" value="1"/>
</dbReference>
<sequence length="439" mass="48946">MANSLYEQIMYKQEKIAVVGLGYVGLPVAISFSEVADVIGFDVSEKKIDQLLAGIDVTGDVGDERVRDTSMLFTSNEKDLQDAKFFVVAVPTPIQAGNLPDLKALQLASQVVGRNMRKGSVVVYESTVYPGVTEEVCILELEAASNLKFGTDFTVGYSPERINPGDQVHRLENIIKIVSGSDEETLNTVASVYEMIIDAGVYRAECIKVAEAAKVIENAQRDINIAFMNELSMLFNQMKIDTQAVLRAAKTKWNFLPFSPGLVGGHCIGIDPYYLTYKAEDCGYRSKILLAGRHINDSMAAYISQQILKTLVQQKVNMNTIRVGVLGLTFKEDCPDFRNTKVLDIIKELKEYGIEPIVADPLADPKAVKEQCDITLVSIDEFKDLHAVIVAVPHEIYRGLMLVDFQQMFKTESTQLLVDIKGVFNKKQFEDQNIRYWSL</sequence>
<organism evidence="6 7">
    <name type="scientific">Sporosarcina ureae</name>
    <dbReference type="NCBI Taxonomy" id="1571"/>
    <lineage>
        <taxon>Bacteria</taxon>
        <taxon>Bacillati</taxon>
        <taxon>Bacillota</taxon>
        <taxon>Bacilli</taxon>
        <taxon>Bacillales</taxon>
        <taxon>Caryophanaceae</taxon>
        <taxon>Sporosarcina</taxon>
    </lineage>
</organism>
<dbReference type="InterPro" id="IPR008927">
    <property type="entry name" value="6-PGluconate_DH-like_C_sf"/>
</dbReference>
<dbReference type="PANTHER" id="PTHR43491:SF2">
    <property type="entry name" value="UDP-N-ACETYL-D-MANNOSAMINE DEHYDROGENASE"/>
    <property type="match status" value="1"/>
</dbReference>
<reference evidence="6 7" key="1">
    <citation type="submission" date="2016-04" db="EMBL/GenBank/DDBJ databases">
        <title>Comparative Genomics and Epigenetics of Sporosarcina ureae.</title>
        <authorList>
            <person name="Oliver A.S."/>
            <person name="Cooper K.K."/>
        </authorList>
    </citation>
    <scope>NUCLEOTIDE SEQUENCE [LARGE SCALE GENOMIC DNA]</scope>
    <source>
        <strain evidence="6 7">S204</strain>
    </source>
</reference>
<dbReference type="SUPFAM" id="SSF51735">
    <property type="entry name" value="NAD(P)-binding Rossmann-fold domains"/>
    <property type="match status" value="1"/>
</dbReference>
<dbReference type="RefSeq" id="WP_029054845.1">
    <property type="nucleotide sequence ID" value="NZ_CP015108.1"/>
</dbReference>
<evidence type="ECO:0000256" key="2">
    <source>
        <dbReference type="ARBA" id="ARBA00023002"/>
    </source>
</evidence>
<dbReference type="InterPro" id="IPR001732">
    <property type="entry name" value="UDP-Glc/GDP-Man_DH_N"/>
</dbReference>
<dbReference type="EMBL" id="CP015108">
    <property type="protein sequence ID" value="ARF14263.1"/>
    <property type="molecule type" value="Genomic_DNA"/>
</dbReference>
<evidence type="ECO:0000313" key="6">
    <source>
        <dbReference type="EMBL" id="ARF14263.1"/>
    </source>
</evidence>
<evidence type="ECO:0000313" key="7">
    <source>
        <dbReference type="Proteomes" id="UP000192486"/>
    </source>
</evidence>
<evidence type="ECO:0000256" key="1">
    <source>
        <dbReference type="ARBA" id="ARBA00006601"/>
    </source>
</evidence>
<proteinExistence type="inferred from homology"/>
<dbReference type="InterPro" id="IPR036291">
    <property type="entry name" value="NAD(P)-bd_dom_sf"/>
</dbReference>
<gene>
    <name evidence="6" type="ORF">SporoS204_08950</name>
</gene>
<dbReference type="InterPro" id="IPR014027">
    <property type="entry name" value="UDP-Glc/GDP-Man_DH_C"/>
</dbReference>
<dbReference type="InterPro" id="IPR014026">
    <property type="entry name" value="UDP-Glc/GDP-Man_DH_dimer"/>
</dbReference>
<dbReference type="Pfam" id="PF00984">
    <property type="entry name" value="UDPG_MGDP_dh"/>
    <property type="match status" value="1"/>
</dbReference>
<dbReference type="PIRSF" id="PIRSF500136">
    <property type="entry name" value="UDP_ManNAc_DH"/>
    <property type="match status" value="1"/>
</dbReference>
<name>A0ABN4YYU5_SPOUR</name>
<keyword evidence="2" id="KW-0560">Oxidoreductase</keyword>
<evidence type="ECO:0000259" key="5">
    <source>
        <dbReference type="SMART" id="SM00984"/>
    </source>
</evidence>
<dbReference type="Pfam" id="PF03720">
    <property type="entry name" value="UDPG_MGDP_dh_C"/>
    <property type="match status" value="1"/>
</dbReference>
<evidence type="ECO:0000256" key="4">
    <source>
        <dbReference type="PIRNR" id="PIRNR000124"/>
    </source>
</evidence>
<keyword evidence="3" id="KW-0520">NAD</keyword>
<protein>
    <submittedName>
        <fullName evidence="6">UDP-N-acetyl-D-galactosamine dehydrogenase</fullName>
    </submittedName>
</protein>
<dbReference type="InterPro" id="IPR028359">
    <property type="entry name" value="UDP_ManNAc/GlcNAc_DH"/>
</dbReference>
<comment type="similarity">
    <text evidence="1 4">Belongs to the UDP-glucose/GDP-mannose dehydrogenase family.</text>
</comment>
<dbReference type="SMART" id="SM00984">
    <property type="entry name" value="UDPG_MGDP_dh_C"/>
    <property type="match status" value="1"/>
</dbReference>
<evidence type="ECO:0000256" key="3">
    <source>
        <dbReference type="ARBA" id="ARBA00023027"/>
    </source>
</evidence>
<keyword evidence="7" id="KW-1185">Reference proteome</keyword>
<dbReference type="InterPro" id="IPR036220">
    <property type="entry name" value="UDP-Glc/GDP-Man_DH_C_sf"/>
</dbReference>
<dbReference type="SUPFAM" id="SSF52413">
    <property type="entry name" value="UDP-glucose/GDP-mannose dehydrogenase C-terminal domain"/>
    <property type="match status" value="1"/>
</dbReference>
<dbReference type="InterPro" id="IPR017476">
    <property type="entry name" value="UDP-Glc/GDP-Man"/>
</dbReference>
<dbReference type="Gene3D" id="3.40.50.720">
    <property type="entry name" value="NAD(P)-binding Rossmann-like Domain"/>
    <property type="match status" value="2"/>
</dbReference>
<dbReference type="NCBIfam" id="TIGR03026">
    <property type="entry name" value="NDP-sugDHase"/>
    <property type="match status" value="1"/>
</dbReference>
<dbReference type="Pfam" id="PF03721">
    <property type="entry name" value="UDPG_MGDP_dh_N"/>
    <property type="match status" value="1"/>
</dbReference>